<dbReference type="EMBL" id="CP045809">
    <property type="protein sequence ID" value="QHN37584.1"/>
    <property type="molecule type" value="Genomic_DNA"/>
</dbReference>
<dbReference type="Gene3D" id="1.10.10.10">
    <property type="entry name" value="Winged helix-like DNA-binding domain superfamily/Winged helix DNA-binding domain"/>
    <property type="match status" value="1"/>
</dbReference>
<accession>A0ABX6INU2</accession>
<dbReference type="InterPro" id="IPR000524">
    <property type="entry name" value="Tscrpt_reg_HTH_GntR"/>
</dbReference>
<protein>
    <submittedName>
        <fullName evidence="5">FCD domain-containing protein</fullName>
    </submittedName>
</protein>
<dbReference type="Gene3D" id="1.20.120.530">
    <property type="entry name" value="GntR ligand-binding domain-like"/>
    <property type="match status" value="1"/>
</dbReference>
<dbReference type="PANTHER" id="PTHR43537:SF24">
    <property type="entry name" value="GLUCONATE OPERON TRANSCRIPTIONAL REPRESSOR"/>
    <property type="match status" value="1"/>
</dbReference>
<dbReference type="InterPro" id="IPR008920">
    <property type="entry name" value="TF_FadR/GntR_C"/>
</dbReference>
<dbReference type="Pfam" id="PF00392">
    <property type="entry name" value="GntR"/>
    <property type="match status" value="1"/>
</dbReference>
<dbReference type="Proteomes" id="UP001059836">
    <property type="component" value="Chromosome"/>
</dbReference>
<evidence type="ECO:0000259" key="4">
    <source>
        <dbReference type="PROSITE" id="PS50949"/>
    </source>
</evidence>
<evidence type="ECO:0000313" key="6">
    <source>
        <dbReference type="Proteomes" id="UP001059836"/>
    </source>
</evidence>
<dbReference type="PROSITE" id="PS50949">
    <property type="entry name" value="HTH_GNTR"/>
    <property type="match status" value="1"/>
</dbReference>
<dbReference type="InterPro" id="IPR011711">
    <property type="entry name" value="GntR_C"/>
</dbReference>
<dbReference type="SMART" id="SM00895">
    <property type="entry name" value="FCD"/>
    <property type="match status" value="1"/>
</dbReference>
<evidence type="ECO:0000256" key="1">
    <source>
        <dbReference type="ARBA" id="ARBA00023015"/>
    </source>
</evidence>
<sequence length="211" mass="23565">MSEEVAAHLRHAIMTAEIRPGEFVRMDDMASRLGVSVTPVREALLTLRGEGMVNLAPHRGYIVADLSRVDVEDLFWLQCEIAVRLALRTAAAITPEQIGELEWCNQKLSAAVRAGDGPEVADAEFEFHRIHNLVADSDKLSWFLLSATRYTPAQLYATDPEWGEVAVDSHAKLIAAYRAGDREQIIEQTRRQFTDGAARLTRHLEATGIWD</sequence>
<reference evidence="5" key="1">
    <citation type="journal article" date="2021" name="Nat. Microbiol.">
        <title>Cocultivation of an ultrasmall environmental parasitic bacterium with lytic ability against bacteria associated with wastewater foams.</title>
        <authorList>
            <person name="Batinovic S."/>
            <person name="Rose J.J.A."/>
            <person name="Ratcliffe J."/>
            <person name="Seviour R.J."/>
            <person name="Petrovski S."/>
        </authorList>
    </citation>
    <scope>NUCLEOTIDE SEQUENCE</scope>
    <source>
        <strain evidence="5">CON9</strain>
    </source>
</reference>
<keyword evidence="1" id="KW-0805">Transcription regulation</keyword>
<keyword evidence="2" id="KW-0238">DNA-binding</keyword>
<evidence type="ECO:0000256" key="2">
    <source>
        <dbReference type="ARBA" id="ARBA00023125"/>
    </source>
</evidence>
<dbReference type="SMART" id="SM00345">
    <property type="entry name" value="HTH_GNTR"/>
    <property type="match status" value="1"/>
</dbReference>
<dbReference type="InterPro" id="IPR036388">
    <property type="entry name" value="WH-like_DNA-bd_sf"/>
</dbReference>
<evidence type="ECO:0000313" key="5">
    <source>
        <dbReference type="EMBL" id="QHN37584.1"/>
    </source>
</evidence>
<keyword evidence="6" id="KW-1185">Reference proteome</keyword>
<name>A0ABX6INU2_9ACTN</name>
<dbReference type="InterPro" id="IPR036390">
    <property type="entry name" value="WH_DNA-bd_sf"/>
</dbReference>
<dbReference type="SUPFAM" id="SSF46785">
    <property type="entry name" value="Winged helix' DNA-binding domain"/>
    <property type="match status" value="1"/>
</dbReference>
<evidence type="ECO:0000256" key="3">
    <source>
        <dbReference type="ARBA" id="ARBA00023163"/>
    </source>
</evidence>
<gene>
    <name evidence="5" type="ORF">GII31_13905</name>
</gene>
<dbReference type="PANTHER" id="PTHR43537">
    <property type="entry name" value="TRANSCRIPTIONAL REGULATOR, GNTR FAMILY"/>
    <property type="match status" value="1"/>
</dbReference>
<dbReference type="SUPFAM" id="SSF48008">
    <property type="entry name" value="GntR ligand-binding domain-like"/>
    <property type="match status" value="1"/>
</dbReference>
<organism evidence="5 6">
    <name type="scientific">Gordonia pseudamarae</name>
    <dbReference type="NCBI Taxonomy" id="2831662"/>
    <lineage>
        <taxon>Bacteria</taxon>
        <taxon>Bacillati</taxon>
        <taxon>Actinomycetota</taxon>
        <taxon>Actinomycetes</taxon>
        <taxon>Mycobacteriales</taxon>
        <taxon>Gordoniaceae</taxon>
        <taxon>Gordonia</taxon>
    </lineage>
</organism>
<feature type="domain" description="HTH gntR-type" evidence="4">
    <location>
        <begin position="1"/>
        <end position="66"/>
    </location>
</feature>
<keyword evidence="3" id="KW-0804">Transcription</keyword>
<dbReference type="Pfam" id="PF07729">
    <property type="entry name" value="FCD"/>
    <property type="match status" value="1"/>
</dbReference>
<proteinExistence type="predicted"/>